<reference evidence="2 3" key="1">
    <citation type="submission" date="2024-09" db="EMBL/GenBank/DDBJ databases">
        <authorList>
            <person name="Sun Q."/>
            <person name="Mori K."/>
        </authorList>
    </citation>
    <scope>NUCLEOTIDE SEQUENCE [LARGE SCALE GENOMIC DNA]</scope>
    <source>
        <strain evidence="2 3">TBRC 1432</strain>
    </source>
</reference>
<protein>
    <submittedName>
        <fullName evidence="2">Uncharacterized protein</fullName>
    </submittedName>
</protein>
<keyword evidence="3" id="KW-1185">Reference proteome</keyword>
<keyword evidence="1" id="KW-0812">Transmembrane</keyword>
<organism evidence="2 3">
    <name type="scientific">Kutzneria chonburiensis</name>
    <dbReference type="NCBI Taxonomy" id="1483604"/>
    <lineage>
        <taxon>Bacteria</taxon>
        <taxon>Bacillati</taxon>
        <taxon>Actinomycetota</taxon>
        <taxon>Actinomycetes</taxon>
        <taxon>Pseudonocardiales</taxon>
        <taxon>Pseudonocardiaceae</taxon>
        <taxon>Kutzneria</taxon>
    </lineage>
</organism>
<comment type="caution">
    <text evidence="2">The sequence shown here is derived from an EMBL/GenBank/DDBJ whole genome shotgun (WGS) entry which is preliminary data.</text>
</comment>
<evidence type="ECO:0000256" key="1">
    <source>
        <dbReference type="SAM" id="Phobius"/>
    </source>
</evidence>
<feature type="transmembrane region" description="Helical" evidence="1">
    <location>
        <begin position="35"/>
        <end position="53"/>
    </location>
</feature>
<evidence type="ECO:0000313" key="2">
    <source>
        <dbReference type="EMBL" id="MFC0543021.1"/>
    </source>
</evidence>
<keyword evidence="1" id="KW-1133">Transmembrane helix</keyword>
<accession>A0ABV6MRT5</accession>
<evidence type="ECO:0000313" key="3">
    <source>
        <dbReference type="Proteomes" id="UP001589810"/>
    </source>
</evidence>
<feature type="transmembrane region" description="Helical" evidence="1">
    <location>
        <begin position="12"/>
        <end position="28"/>
    </location>
</feature>
<sequence length="54" mass="5567">MSAPQPGVTPPKGGVGLGVLGLSILCLHNRGRGTVLALIFGLILVTNYALHYIP</sequence>
<dbReference type="EMBL" id="JBHLUD010000004">
    <property type="protein sequence ID" value="MFC0543021.1"/>
    <property type="molecule type" value="Genomic_DNA"/>
</dbReference>
<dbReference type="Proteomes" id="UP001589810">
    <property type="component" value="Unassembled WGS sequence"/>
</dbReference>
<gene>
    <name evidence="2" type="ORF">ACFFH7_16090</name>
</gene>
<keyword evidence="1" id="KW-0472">Membrane</keyword>
<proteinExistence type="predicted"/>
<name>A0ABV6MRT5_9PSEU</name>
<dbReference type="RefSeq" id="WP_273941425.1">
    <property type="nucleotide sequence ID" value="NZ_CP097263.1"/>
</dbReference>